<dbReference type="RefSeq" id="WP_126605894.1">
    <property type="nucleotide sequence ID" value="NZ_AP025146.1"/>
</dbReference>
<sequence>MKKAILSTALTSILLSAGAHAKETFNICYSTYVGWEPYALMESTGALERAEQKYNVDINIELVPDYIESINLYTLGNYTACAMTTLDALTIPAVSGLDSSAIIFGDYSNGNDGIVIKGGNSVSDLAGQDVHLVELSVSHYLLARALEKAGLSERDLNIVNTSDADLAALVLSKPEFAAVTWNPPLMTVLSDPDANLVFDSSDIPGEIMDVLVARTDAPDNFKAAITEAWYEVMGLLNDPQTAEPLIAEMAANSGSTISEFKAQLRTTHMFYDPAEATAAMESKSVKDAMDFVRTFSFSKGLFGQYAPSPDVVGIQFPDGSVLGDPTNVKLRFTSQYMAEVAAMAAK</sequence>
<evidence type="ECO:0000256" key="3">
    <source>
        <dbReference type="ARBA" id="ARBA00022729"/>
    </source>
</evidence>
<dbReference type="NCBIfam" id="TIGR03427">
    <property type="entry name" value="ABC_peri_uca"/>
    <property type="match status" value="1"/>
</dbReference>
<dbReference type="Pfam" id="PF09084">
    <property type="entry name" value="NMT1"/>
    <property type="match status" value="1"/>
</dbReference>
<feature type="signal peptide" evidence="4">
    <location>
        <begin position="1"/>
        <end position="21"/>
    </location>
</feature>
<comment type="similarity">
    <text evidence="2">Belongs to the bacterial solute-binding protein SsuA/TauA family.</text>
</comment>
<dbReference type="Proteomes" id="UP001156690">
    <property type="component" value="Unassembled WGS sequence"/>
</dbReference>
<feature type="chain" id="PRO_5043674906" evidence="4">
    <location>
        <begin position="22"/>
        <end position="346"/>
    </location>
</feature>
<name>A0AAV5NL28_9VIBR</name>
<dbReference type="GO" id="GO:0042597">
    <property type="term" value="C:periplasmic space"/>
    <property type="evidence" value="ECO:0007669"/>
    <property type="project" value="UniProtKB-SubCell"/>
</dbReference>
<dbReference type="InterPro" id="IPR015168">
    <property type="entry name" value="SsuA/THI5"/>
</dbReference>
<evidence type="ECO:0000256" key="4">
    <source>
        <dbReference type="SAM" id="SignalP"/>
    </source>
</evidence>
<proteinExistence type="inferred from homology"/>
<dbReference type="Gene3D" id="3.40.190.10">
    <property type="entry name" value="Periplasmic binding protein-like II"/>
    <property type="match status" value="2"/>
</dbReference>
<feature type="domain" description="SsuA/THI5-like" evidence="5">
    <location>
        <begin position="120"/>
        <end position="182"/>
    </location>
</feature>
<evidence type="ECO:0000256" key="1">
    <source>
        <dbReference type="ARBA" id="ARBA00004418"/>
    </source>
</evidence>
<evidence type="ECO:0000259" key="5">
    <source>
        <dbReference type="Pfam" id="PF09084"/>
    </source>
</evidence>
<comment type="subcellular location">
    <subcellularLocation>
        <location evidence="1">Periplasm</location>
    </subcellularLocation>
</comment>
<evidence type="ECO:0000313" key="7">
    <source>
        <dbReference type="Proteomes" id="UP001156690"/>
    </source>
</evidence>
<dbReference type="SUPFAM" id="SSF53850">
    <property type="entry name" value="Periplasmic binding protein-like II"/>
    <property type="match status" value="1"/>
</dbReference>
<dbReference type="AlphaFoldDB" id="A0AAV5NL28"/>
<keyword evidence="7" id="KW-1185">Reference proteome</keyword>
<dbReference type="InterPro" id="IPR017793">
    <property type="entry name" value="ABC_transptr_urea-assoc_sub-bd"/>
</dbReference>
<dbReference type="PANTHER" id="PTHR30024:SF47">
    <property type="entry name" value="TAURINE-BINDING PERIPLASMIC PROTEIN"/>
    <property type="match status" value="1"/>
</dbReference>
<evidence type="ECO:0000256" key="2">
    <source>
        <dbReference type="ARBA" id="ARBA00010742"/>
    </source>
</evidence>
<dbReference type="PANTHER" id="PTHR30024">
    <property type="entry name" value="ALIPHATIC SULFONATES-BINDING PROTEIN-RELATED"/>
    <property type="match status" value="1"/>
</dbReference>
<organism evidence="6 7">
    <name type="scientific">Vibrio penaeicida</name>
    <dbReference type="NCBI Taxonomy" id="104609"/>
    <lineage>
        <taxon>Bacteria</taxon>
        <taxon>Pseudomonadati</taxon>
        <taxon>Pseudomonadota</taxon>
        <taxon>Gammaproteobacteria</taxon>
        <taxon>Vibrionales</taxon>
        <taxon>Vibrionaceae</taxon>
        <taxon>Vibrio</taxon>
    </lineage>
</organism>
<accession>A0AAV5NL28</accession>
<comment type="caution">
    <text evidence="6">The sequence shown here is derived from an EMBL/GenBank/DDBJ whole genome shotgun (WGS) entry which is preliminary data.</text>
</comment>
<gene>
    <name evidence="6" type="ORF">GCM10007932_05700</name>
</gene>
<reference evidence="7" key="1">
    <citation type="journal article" date="2019" name="Int. J. Syst. Evol. Microbiol.">
        <title>The Global Catalogue of Microorganisms (GCM) 10K type strain sequencing project: providing services to taxonomists for standard genome sequencing and annotation.</title>
        <authorList>
            <consortium name="The Broad Institute Genomics Platform"/>
            <consortium name="The Broad Institute Genome Sequencing Center for Infectious Disease"/>
            <person name="Wu L."/>
            <person name="Ma J."/>
        </authorList>
    </citation>
    <scope>NUCLEOTIDE SEQUENCE [LARGE SCALE GENOMIC DNA]</scope>
    <source>
        <strain evidence="7">NBRC 15640</strain>
    </source>
</reference>
<keyword evidence="3 4" id="KW-0732">Signal</keyword>
<evidence type="ECO:0000313" key="6">
    <source>
        <dbReference type="EMBL" id="GLQ71210.1"/>
    </source>
</evidence>
<dbReference type="EMBL" id="BSNX01000003">
    <property type="protein sequence ID" value="GLQ71210.1"/>
    <property type="molecule type" value="Genomic_DNA"/>
</dbReference>
<protein>
    <submittedName>
        <fullName evidence="6">ABC transporter substrate-binding protein</fullName>
    </submittedName>
</protein>